<dbReference type="Pfam" id="PF09742">
    <property type="entry name" value="Dymeclin"/>
    <property type="match status" value="1"/>
</dbReference>
<comment type="caution">
    <text evidence="1">The sequence shown here is derived from an EMBL/GenBank/DDBJ whole genome shotgun (WGS) entry which is preliminary data.</text>
</comment>
<dbReference type="EMBL" id="JWZT01001469">
    <property type="protein sequence ID" value="KII72015.1"/>
    <property type="molecule type" value="Genomic_DNA"/>
</dbReference>
<evidence type="ECO:0000313" key="2">
    <source>
        <dbReference type="Proteomes" id="UP000031668"/>
    </source>
</evidence>
<proteinExistence type="predicted"/>
<dbReference type="Proteomes" id="UP000031668">
    <property type="component" value="Unassembled WGS sequence"/>
</dbReference>
<protein>
    <submittedName>
        <fullName evidence="1">Uncharacterized protein</fullName>
    </submittedName>
</protein>
<name>A0A0C2N6T8_THEKT</name>
<keyword evidence="2" id="KW-1185">Reference proteome</keyword>
<evidence type="ECO:0000313" key="1">
    <source>
        <dbReference type="EMBL" id="KII72015.1"/>
    </source>
</evidence>
<accession>A0A0C2N6T8</accession>
<dbReference type="AlphaFoldDB" id="A0A0C2N6T8"/>
<organism evidence="1 2">
    <name type="scientific">Thelohanellus kitauei</name>
    <name type="common">Myxosporean</name>
    <dbReference type="NCBI Taxonomy" id="669202"/>
    <lineage>
        <taxon>Eukaryota</taxon>
        <taxon>Metazoa</taxon>
        <taxon>Cnidaria</taxon>
        <taxon>Myxozoa</taxon>
        <taxon>Myxosporea</taxon>
        <taxon>Bivalvulida</taxon>
        <taxon>Platysporina</taxon>
        <taxon>Myxobolidae</taxon>
        <taxon>Thelohanellus</taxon>
    </lineage>
</organism>
<reference evidence="1 2" key="1">
    <citation type="journal article" date="2014" name="Genome Biol. Evol.">
        <title>The genome of the myxosporean Thelohanellus kitauei shows adaptations to nutrient acquisition within its fish host.</title>
        <authorList>
            <person name="Yang Y."/>
            <person name="Xiong J."/>
            <person name="Zhou Z."/>
            <person name="Huo F."/>
            <person name="Miao W."/>
            <person name="Ran C."/>
            <person name="Liu Y."/>
            <person name="Zhang J."/>
            <person name="Feng J."/>
            <person name="Wang M."/>
            <person name="Wang M."/>
            <person name="Wang L."/>
            <person name="Yao B."/>
        </authorList>
    </citation>
    <scope>NUCLEOTIDE SEQUENCE [LARGE SCALE GENOMIC DNA]</scope>
    <source>
        <strain evidence="1">Wuqing</strain>
    </source>
</reference>
<dbReference type="OrthoDB" id="10253409at2759"/>
<gene>
    <name evidence="1" type="ORF">RF11_04308</name>
</gene>
<sequence length="372" mass="42567">MTNFIKSMSQSSKSFVSPNMSALLTLIAIRLKSITSGEEGSLSAANITYLETCLRFVRYVFQISSMYSSNIAFNLFSSEHGEFVHFISTTITFIVQKPKHVVQLTDEILFIFIILCYSHFPKSQIKIKLVDFAIQSENESLFESFLYVLTSFSLSSSRPASWMSTIYHSTRYITGLVTLGYLGGGQTEINDHTTYYSQFILNYFLYSHEFSSVAQKFFNKLVIDKVGSETTESVVMSVDVIKIDDIFKKISSDDNELLLILLYGLMRNNSTIKAAFIDSSYSEHLVRVLMIKVMSLCLLLYQNEKHSYYRITTALIILLTLTSESKFVEFLHSKMMAKLSWFQEQYRSDSWSASNVIFFCIIKSLKGNKVFS</sequence>